<sequence>MVSKGPLQYAKAGSTQIIGSVLYSSNLLSATVDGVAASKVFKAYHAKVKRQAVQGDCSAPQASATSEAINTCAKLAAEAASAAESDDEKLAEYSKDADSSTHSTVVSVFNAAASEYSSTSSGAPYYCSDVYDACEPGVIA</sequence>
<dbReference type="InterPro" id="IPR050414">
    <property type="entry name" value="Fungal_M35_metalloproteases"/>
</dbReference>
<evidence type="ECO:0000313" key="14">
    <source>
        <dbReference type="Proteomes" id="UP001305414"/>
    </source>
</evidence>
<dbReference type="Pfam" id="PF02102">
    <property type="entry name" value="Peptidase_M35"/>
    <property type="match status" value="1"/>
</dbReference>
<dbReference type="InterPro" id="IPR024079">
    <property type="entry name" value="MetalloPept_cat_dom_sf"/>
</dbReference>
<keyword evidence="14" id="KW-1185">Reference proteome</keyword>
<proteinExistence type="inferred from homology"/>
<keyword evidence="5" id="KW-0645">Protease</keyword>
<dbReference type="EC" id="3.4.24.39" evidence="4"/>
<dbReference type="PANTHER" id="PTHR37016">
    <property type="match status" value="1"/>
</dbReference>
<dbReference type="Proteomes" id="UP001305414">
    <property type="component" value="Unassembled WGS sequence"/>
</dbReference>
<comment type="catalytic activity">
    <reaction evidence="1">
        <text>Preferential cleavage of bonds with hydrophobic residues in P1'. Also 3-Asn-|-Gln-4 and 8-Gly-|-Ser-9 bonds in insulin B chain.</text>
        <dbReference type="EC" id="3.4.24.39"/>
    </reaction>
</comment>
<name>A0AAN7Z7B8_9PEZI</name>
<keyword evidence="7" id="KW-0479">Metal-binding</keyword>
<evidence type="ECO:0000256" key="3">
    <source>
        <dbReference type="ARBA" id="ARBA00010279"/>
    </source>
</evidence>
<protein>
    <recommendedName>
        <fullName evidence="4">deuterolysin</fullName>
        <ecNumber evidence="4">3.4.24.39</ecNumber>
    </recommendedName>
</protein>
<evidence type="ECO:0000256" key="2">
    <source>
        <dbReference type="ARBA" id="ARBA00001947"/>
    </source>
</evidence>
<accession>A0AAN7Z7B8</accession>
<keyword evidence="10" id="KW-0862">Zinc</keyword>
<gene>
    <name evidence="13" type="ORF">RRF57_005003</name>
</gene>
<dbReference type="AlphaFoldDB" id="A0AAN7Z7B8"/>
<comment type="caution">
    <text evidence="13">The sequence shown here is derived from an EMBL/GenBank/DDBJ whole genome shotgun (WGS) entry which is preliminary data.</text>
</comment>
<evidence type="ECO:0000256" key="4">
    <source>
        <dbReference type="ARBA" id="ARBA00012431"/>
    </source>
</evidence>
<organism evidence="13 14">
    <name type="scientific">Xylaria bambusicola</name>
    <dbReference type="NCBI Taxonomy" id="326684"/>
    <lineage>
        <taxon>Eukaryota</taxon>
        <taxon>Fungi</taxon>
        <taxon>Dikarya</taxon>
        <taxon>Ascomycota</taxon>
        <taxon>Pezizomycotina</taxon>
        <taxon>Sordariomycetes</taxon>
        <taxon>Xylariomycetidae</taxon>
        <taxon>Xylariales</taxon>
        <taxon>Xylariaceae</taxon>
        <taxon>Xylaria</taxon>
    </lineage>
</organism>
<dbReference type="EMBL" id="JAWHQM010000011">
    <property type="protein sequence ID" value="KAK5629288.1"/>
    <property type="molecule type" value="Genomic_DNA"/>
</dbReference>
<dbReference type="PANTHER" id="PTHR37016:SF2">
    <property type="entry name" value="NEUTRAL PROTEASE 2 HOMOLOG SNOG_02177"/>
    <property type="match status" value="1"/>
</dbReference>
<keyword evidence="12" id="KW-0865">Zymogen</keyword>
<evidence type="ECO:0000256" key="11">
    <source>
        <dbReference type="ARBA" id="ARBA00023049"/>
    </source>
</evidence>
<dbReference type="GO" id="GO:0004222">
    <property type="term" value="F:metalloendopeptidase activity"/>
    <property type="evidence" value="ECO:0007669"/>
    <property type="project" value="InterPro"/>
</dbReference>
<evidence type="ECO:0000256" key="1">
    <source>
        <dbReference type="ARBA" id="ARBA00001187"/>
    </source>
</evidence>
<dbReference type="SUPFAM" id="SSF55486">
    <property type="entry name" value="Metalloproteases ('zincins'), catalytic domain"/>
    <property type="match status" value="1"/>
</dbReference>
<dbReference type="GO" id="GO:0046872">
    <property type="term" value="F:metal ion binding"/>
    <property type="evidence" value="ECO:0007669"/>
    <property type="project" value="UniProtKB-KW"/>
</dbReference>
<keyword evidence="6" id="KW-0165">Cleavage on pair of basic residues</keyword>
<keyword evidence="8" id="KW-0732">Signal</keyword>
<evidence type="ECO:0000256" key="6">
    <source>
        <dbReference type="ARBA" id="ARBA00022685"/>
    </source>
</evidence>
<evidence type="ECO:0000256" key="5">
    <source>
        <dbReference type="ARBA" id="ARBA00022670"/>
    </source>
</evidence>
<keyword evidence="9" id="KW-0378">Hydrolase</keyword>
<dbReference type="InterPro" id="IPR001384">
    <property type="entry name" value="Peptidase_M35"/>
</dbReference>
<evidence type="ECO:0000256" key="10">
    <source>
        <dbReference type="ARBA" id="ARBA00022833"/>
    </source>
</evidence>
<reference evidence="13 14" key="1">
    <citation type="submission" date="2023-10" db="EMBL/GenBank/DDBJ databases">
        <title>Draft genome sequence of Xylaria bambusicola isolate GMP-LS, the root and basal stem rot pathogen of sugarcane in Indonesia.</title>
        <authorList>
            <person name="Selvaraj P."/>
            <person name="Muralishankar V."/>
            <person name="Muruganantham S."/>
            <person name="Sp S."/>
            <person name="Haryani S."/>
            <person name="Lau K.J.X."/>
            <person name="Naqvi N.I."/>
        </authorList>
    </citation>
    <scope>NUCLEOTIDE SEQUENCE [LARGE SCALE GENOMIC DNA]</scope>
    <source>
        <strain evidence="13">GMP-LS</strain>
    </source>
</reference>
<keyword evidence="11" id="KW-0482">Metalloprotease</keyword>
<evidence type="ECO:0000256" key="7">
    <source>
        <dbReference type="ARBA" id="ARBA00022723"/>
    </source>
</evidence>
<evidence type="ECO:0000256" key="9">
    <source>
        <dbReference type="ARBA" id="ARBA00022801"/>
    </source>
</evidence>
<comment type="similarity">
    <text evidence="3">Belongs to the peptidase M35 family.</text>
</comment>
<evidence type="ECO:0000256" key="8">
    <source>
        <dbReference type="ARBA" id="ARBA00022729"/>
    </source>
</evidence>
<dbReference type="GO" id="GO:0006508">
    <property type="term" value="P:proteolysis"/>
    <property type="evidence" value="ECO:0007669"/>
    <property type="project" value="UniProtKB-KW"/>
</dbReference>
<dbReference type="Gene3D" id="3.40.390.10">
    <property type="entry name" value="Collagenase (Catalytic Domain)"/>
    <property type="match status" value="1"/>
</dbReference>
<evidence type="ECO:0000256" key="12">
    <source>
        <dbReference type="ARBA" id="ARBA00023145"/>
    </source>
</evidence>
<evidence type="ECO:0000313" key="13">
    <source>
        <dbReference type="EMBL" id="KAK5629288.1"/>
    </source>
</evidence>
<comment type="cofactor">
    <cofactor evidence="2">
        <name>Zn(2+)</name>
        <dbReference type="ChEBI" id="CHEBI:29105"/>
    </cofactor>
</comment>